<evidence type="ECO:0000313" key="3">
    <source>
        <dbReference type="EMBL" id="GLQ07220.1"/>
    </source>
</evidence>
<evidence type="ECO:0000313" key="4">
    <source>
        <dbReference type="Proteomes" id="UP001161409"/>
    </source>
</evidence>
<reference evidence="3" key="1">
    <citation type="journal article" date="2014" name="Int. J. Syst. Evol. Microbiol.">
        <title>Complete genome of a new Firmicutes species belonging to the dominant human colonic microbiota ('Ruminococcus bicirculans') reveals two chromosomes and a selective capacity to utilize plant glucans.</title>
        <authorList>
            <consortium name="NISC Comparative Sequencing Program"/>
            <person name="Wegmann U."/>
            <person name="Louis P."/>
            <person name="Goesmann A."/>
            <person name="Henrissat B."/>
            <person name="Duncan S.H."/>
            <person name="Flint H.J."/>
        </authorList>
    </citation>
    <scope>NUCLEOTIDE SEQUENCE</scope>
    <source>
        <strain evidence="3">NBRC 103408</strain>
    </source>
</reference>
<keyword evidence="2" id="KW-1133">Transmembrane helix</keyword>
<sequence>MTRKSTGKNRQAGKKRSGKKAENASAHWTENLLASPVRLTVFCGAVLVVSLAGGMLIGGVVKNNGSADGKVADGTPLAAAVPPTTPAQPEKGYQPYRPADRELYSPEPEKPAPEPDLASTQKGQEKVASLPPAVKTPPATGLEGGLPTWRRYAAAAVPANGQPRIAIVIDDVGLNRQRVRDLAALPEVVTMAFLPYANHLEDSVALIRSEGHEAMLHLPMEPSNASVDPGPDALLDRLSPAEIRERTVRNLDRFGSYVGVNNHMGSKFTANEDNMRVVMDILAERGMLFLDSRTTPNSAGARLAAARGMPTGVRDVFIDNVIEVPAILSQLEEAERLARRNGLSIAIGHPHKATIEALREWLPKAAANGFVLVPISAALAPEGKGARG</sequence>
<organism evidence="3 4">
    <name type="scientific">Sneathiella chinensis</name>
    <dbReference type="NCBI Taxonomy" id="349750"/>
    <lineage>
        <taxon>Bacteria</taxon>
        <taxon>Pseudomonadati</taxon>
        <taxon>Pseudomonadota</taxon>
        <taxon>Alphaproteobacteria</taxon>
        <taxon>Sneathiellales</taxon>
        <taxon>Sneathiellaceae</taxon>
        <taxon>Sneathiella</taxon>
    </lineage>
</organism>
<dbReference type="EMBL" id="BSNF01000008">
    <property type="protein sequence ID" value="GLQ07220.1"/>
    <property type="molecule type" value="Genomic_DNA"/>
</dbReference>
<comment type="caution">
    <text evidence="3">The sequence shown here is derived from an EMBL/GenBank/DDBJ whole genome shotgun (WGS) entry which is preliminary data.</text>
</comment>
<dbReference type="InterPro" id="IPR011330">
    <property type="entry name" value="Glyco_hydro/deAcase_b/a-brl"/>
</dbReference>
<reference evidence="3" key="2">
    <citation type="submission" date="2023-01" db="EMBL/GenBank/DDBJ databases">
        <title>Draft genome sequence of Sneathiella chinensis strain NBRC 103408.</title>
        <authorList>
            <person name="Sun Q."/>
            <person name="Mori K."/>
        </authorList>
    </citation>
    <scope>NUCLEOTIDE SEQUENCE</scope>
    <source>
        <strain evidence="3">NBRC 103408</strain>
    </source>
</reference>
<name>A0ABQ5U6A4_9PROT</name>
<feature type="region of interest" description="Disordered" evidence="1">
    <location>
        <begin position="74"/>
        <end position="144"/>
    </location>
</feature>
<dbReference type="PANTHER" id="PTHR30105">
    <property type="entry name" value="UNCHARACTERIZED YIBQ-RELATED"/>
    <property type="match status" value="1"/>
</dbReference>
<protein>
    <recommendedName>
        <fullName evidence="5">Divergent polysaccharide deacetylase family protein</fullName>
    </recommendedName>
</protein>
<proteinExistence type="predicted"/>
<feature type="region of interest" description="Disordered" evidence="1">
    <location>
        <begin position="1"/>
        <end position="25"/>
    </location>
</feature>
<dbReference type="Pfam" id="PF04748">
    <property type="entry name" value="Polysacc_deac_2"/>
    <property type="match status" value="1"/>
</dbReference>
<keyword evidence="2" id="KW-0812">Transmembrane</keyword>
<accession>A0ABQ5U6A4</accession>
<feature type="compositionally biased region" description="Basic and acidic residues" evidence="1">
    <location>
        <begin position="98"/>
        <end position="113"/>
    </location>
</feature>
<keyword evidence="4" id="KW-1185">Reference proteome</keyword>
<dbReference type="RefSeq" id="WP_284347864.1">
    <property type="nucleotide sequence ID" value="NZ_BSNF01000008.1"/>
</dbReference>
<keyword evidence="2" id="KW-0472">Membrane</keyword>
<feature type="transmembrane region" description="Helical" evidence="2">
    <location>
        <begin position="39"/>
        <end position="61"/>
    </location>
</feature>
<feature type="compositionally biased region" description="Basic residues" evidence="1">
    <location>
        <begin position="1"/>
        <end position="18"/>
    </location>
</feature>
<evidence type="ECO:0000256" key="1">
    <source>
        <dbReference type="SAM" id="MobiDB-lite"/>
    </source>
</evidence>
<dbReference type="InterPro" id="IPR006837">
    <property type="entry name" value="Divergent_DAC"/>
</dbReference>
<dbReference type="Gene3D" id="3.20.20.370">
    <property type="entry name" value="Glycoside hydrolase/deacetylase"/>
    <property type="match status" value="1"/>
</dbReference>
<evidence type="ECO:0008006" key="5">
    <source>
        <dbReference type="Google" id="ProtNLM"/>
    </source>
</evidence>
<dbReference type="SUPFAM" id="SSF88713">
    <property type="entry name" value="Glycoside hydrolase/deacetylase"/>
    <property type="match status" value="1"/>
</dbReference>
<dbReference type="PANTHER" id="PTHR30105:SF2">
    <property type="entry name" value="DIVERGENT POLYSACCHARIDE DEACETYLASE SUPERFAMILY"/>
    <property type="match status" value="1"/>
</dbReference>
<dbReference type="CDD" id="cd10936">
    <property type="entry name" value="CE4_DAC2"/>
    <property type="match status" value="1"/>
</dbReference>
<gene>
    <name evidence="3" type="ORF">GCM10007924_24410</name>
</gene>
<dbReference type="Proteomes" id="UP001161409">
    <property type="component" value="Unassembled WGS sequence"/>
</dbReference>
<evidence type="ECO:0000256" key="2">
    <source>
        <dbReference type="SAM" id="Phobius"/>
    </source>
</evidence>